<evidence type="ECO:0000256" key="6">
    <source>
        <dbReference type="PROSITE-ProRule" id="PRU01215"/>
    </source>
</evidence>
<keyword evidence="3" id="KW-0479">Metal-binding</keyword>
<evidence type="ECO:0000313" key="10">
    <source>
        <dbReference type="EMBL" id="TNN14491.1"/>
    </source>
</evidence>
<dbReference type="InterPro" id="IPR044063">
    <property type="entry name" value="ZF_RING_GID"/>
</dbReference>
<keyword evidence="5" id="KW-0862">Zinc</keyword>
<dbReference type="Proteomes" id="UP000311919">
    <property type="component" value="Unassembled WGS sequence"/>
</dbReference>
<evidence type="ECO:0000256" key="4">
    <source>
        <dbReference type="ARBA" id="ARBA00022771"/>
    </source>
</evidence>
<dbReference type="PANTHER" id="PTHR12170:SF2">
    <property type="entry name" value="E3 UBIQUITIN-PROTEIN TRANSFERASE MAEA"/>
    <property type="match status" value="1"/>
</dbReference>
<dbReference type="InterPro" id="IPR006595">
    <property type="entry name" value="CTLH_C"/>
</dbReference>
<comment type="subcellular location">
    <subcellularLocation>
        <location evidence="1">Cytoplasm</location>
    </subcellularLocation>
</comment>
<keyword evidence="7" id="KW-0175">Coiled coil</keyword>
<dbReference type="PROSITE" id="PS51867">
    <property type="entry name" value="ZF_RING_GID"/>
    <property type="match status" value="1"/>
</dbReference>
<proteinExistence type="predicted"/>
<feature type="coiled-coil region" evidence="7">
    <location>
        <begin position="34"/>
        <end position="61"/>
    </location>
</feature>
<dbReference type="STRING" id="6182.A0A4Z2DDB0"/>
<evidence type="ECO:0000259" key="9">
    <source>
        <dbReference type="PROSITE" id="PS51867"/>
    </source>
</evidence>
<feature type="zinc finger region" description="RING-Gid-type" evidence="6">
    <location>
        <begin position="351"/>
        <end position="419"/>
    </location>
</feature>
<keyword evidence="2" id="KW-0963">Cytoplasm</keyword>
<reference evidence="10 11" key="1">
    <citation type="submission" date="2019-03" db="EMBL/GenBank/DDBJ databases">
        <title>An improved genome assembly of the fluke Schistosoma japonicum.</title>
        <authorList>
            <person name="Hu W."/>
            <person name="Luo F."/>
            <person name="Yin M."/>
            <person name="Mo X."/>
            <person name="Sun C."/>
            <person name="Wu Q."/>
            <person name="Zhu B."/>
            <person name="Xiang M."/>
            <person name="Wang J."/>
            <person name="Wang Y."/>
            <person name="Zhang T."/>
            <person name="Xu B."/>
            <person name="Zheng H."/>
            <person name="Feng Z."/>
        </authorList>
    </citation>
    <scope>NUCLEOTIDE SEQUENCE [LARGE SCALE GENOMIC DNA]</scope>
    <source>
        <strain evidence="10">HuSjv2</strain>
        <tissue evidence="10">Worms</tissue>
    </source>
</reference>
<dbReference type="GO" id="GO:0008270">
    <property type="term" value="F:zinc ion binding"/>
    <property type="evidence" value="ECO:0007669"/>
    <property type="project" value="UniProtKB-KW"/>
</dbReference>
<dbReference type="GO" id="GO:0005634">
    <property type="term" value="C:nucleus"/>
    <property type="evidence" value="ECO:0007669"/>
    <property type="project" value="TreeGrafter"/>
</dbReference>
<dbReference type="GO" id="GO:0043161">
    <property type="term" value="P:proteasome-mediated ubiquitin-dependent protein catabolic process"/>
    <property type="evidence" value="ECO:0007669"/>
    <property type="project" value="InterPro"/>
</dbReference>
<dbReference type="GO" id="GO:0034657">
    <property type="term" value="C:GID complex"/>
    <property type="evidence" value="ECO:0007669"/>
    <property type="project" value="TreeGrafter"/>
</dbReference>
<dbReference type="InterPro" id="IPR024964">
    <property type="entry name" value="CTLH/CRA"/>
</dbReference>
<dbReference type="PANTHER" id="PTHR12170">
    <property type="entry name" value="MACROPHAGE ERYTHROBLAST ATTACHER-RELATED"/>
    <property type="match status" value="1"/>
</dbReference>
<feature type="domain" description="RING-Gid-type" evidence="9">
    <location>
        <begin position="351"/>
        <end position="419"/>
    </location>
</feature>
<dbReference type="InterPro" id="IPR045098">
    <property type="entry name" value="Fyv10_fam"/>
</dbReference>
<dbReference type="GO" id="GO:0005737">
    <property type="term" value="C:cytoplasm"/>
    <property type="evidence" value="ECO:0007669"/>
    <property type="project" value="UniProtKB-SubCell"/>
</dbReference>
<evidence type="ECO:0000259" key="8">
    <source>
        <dbReference type="PROSITE" id="PS50897"/>
    </source>
</evidence>
<dbReference type="AlphaFoldDB" id="A0A4Z2DDB0"/>
<evidence type="ECO:0000313" key="11">
    <source>
        <dbReference type="Proteomes" id="UP000311919"/>
    </source>
</evidence>
<comment type="caution">
    <text evidence="10">The sequence shown here is derived from an EMBL/GenBank/DDBJ whole genome shotgun (WGS) entry which is preliminary data.</text>
</comment>
<keyword evidence="11" id="KW-1185">Reference proteome</keyword>
<dbReference type="OrthoDB" id="1933455at2759"/>
<accession>A0A4Z2DDB0</accession>
<dbReference type="PROSITE" id="PS50897">
    <property type="entry name" value="CTLH"/>
    <property type="match status" value="1"/>
</dbReference>
<dbReference type="CDD" id="cd16659">
    <property type="entry name" value="RING-Ubox_Emp"/>
    <property type="match status" value="1"/>
</dbReference>
<keyword evidence="4 6" id="KW-0863">Zinc-finger</keyword>
<dbReference type="EMBL" id="SKCS01000174">
    <property type="protein sequence ID" value="TNN14491.1"/>
    <property type="molecule type" value="Genomic_DNA"/>
</dbReference>
<feature type="domain" description="CTLH" evidence="8">
    <location>
        <begin position="196"/>
        <end position="253"/>
    </location>
</feature>
<evidence type="ECO:0000256" key="1">
    <source>
        <dbReference type="ARBA" id="ARBA00004496"/>
    </source>
</evidence>
<evidence type="ECO:0000256" key="7">
    <source>
        <dbReference type="SAM" id="Coils"/>
    </source>
</evidence>
<organism evidence="10 11">
    <name type="scientific">Schistosoma japonicum</name>
    <name type="common">Blood fluke</name>
    <dbReference type="NCBI Taxonomy" id="6182"/>
    <lineage>
        <taxon>Eukaryota</taxon>
        <taxon>Metazoa</taxon>
        <taxon>Spiralia</taxon>
        <taxon>Lophotrochozoa</taxon>
        <taxon>Platyhelminthes</taxon>
        <taxon>Trematoda</taxon>
        <taxon>Digenea</taxon>
        <taxon>Strigeidida</taxon>
        <taxon>Schistosomatoidea</taxon>
        <taxon>Schistosomatidae</taxon>
        <taxon>Schistosoma</taxon>
    </lineage>
</organism>
<evidence type="ECO:0000256" key="5">
    <source>
        <dbReference type="ARBA" id="ARBA00022833"/>
    </source>
</evidence>
<evidence type="ECO:0000256" key="2">
    <source>
        <dbReference type="ARBA" id="ARBA00022490"/>
    </source>
</evidence>
<name>A0A4Z2DDB0_SCHJA</name>
<dbReference type="Pfam" id="PF10607">
    <property type="entry name" value="CTLH"/>
    <property type="match status" value="1"/>
</dbReference>
<sequence length="434" mass="49788">MSSENKSQNEVEIMEYTTVKASYESLNKRYRRNHRDMEKGIAALNKSLDELENAKDITKATVALSKVLETVCGAKRKAEYVCFEERKLLKSCKRRIGHLSQLYLLDSGSFSRNSDEMNLDNAHNQKTEDLMYKFSSGESDTTLKPRSVNAFDERALCLARFQRHLTDYLFTSGQPLSALKFAQEKPELGDLCMMEVFDEAVIIEKALLEGDTGPAFSWLQEANFKLKKNDSYYEFDLRVFEFYLLVKQGKRIEAIQHARKYMNSVKQADDYRATKLGQAMILLAMRTPEELQNKADQNKLTEKWIVKRTHEVLMEFYAYSIYTPFQLAVNAGITAIKTHYCYNPNTQHRDCAVCHPLINQLAVNLPFARHDHSILTCYKTGLPMNDENPPMSLPNGYVYSQKGIAELTRPDGTITCPRSGKTFDASEVQRVYIV</sequence>
<protein>
    <submittedName>
        <fullName evidence="10">Macrophage erythroblast attacher</fullName>
    </submittedName>
</protein>
<dbReference type="SMART" id="SM00668">
    <property type="entry name" value="CTLH"/>
    <property type="match status" value="1"/>
</dbReference>
<gene>
    <name evidence="10" type="ORF">EWB00_002131</name>
</gene>
<evidence type="ECO:0000256" key="3">
    <source>
        <dbReference type="ARBA" id="ARBA00022723"/>
    </source>
</evidence>
<dbReference type="GO" id="GO:0061630">
    <property type="term" value="F:ubiquitin protein ligase activity"/>
    <property type="evidence" value="ECO:0007669"/>
    <property type="project" value="InterPro"/>
</dbReference>